<dbReference type="NCBIfam" id="TIGR00136">
    <property type="entry name" value="mnmG_gidA"/>
    <property type="match status" value="1"/>
</dbReference>
<dbReference type="InterPro" id="IPR047001">
    <property type="entry name" value="MnmG_C_subdom"/>
</dbReference>
<dbReference type="STRING" id="1537102.L0B127"/>
<dbReference type="SUPFAM" id="SSF51905">
    <property type="entry name" value="FAD/NAD(P)-binding domain"/>
    <property type="match status" value="1"/>
</dbReference>
<dbReference type="GO" id="GO:0030488">
    <property type="term" value="P:tRNA methylation"/>
    <property type="evidence" value="ECO:0007669"/>
    <property type="project" value="TreeGrafter"/>
</dbReference>
<accession>L0B127</accession>
<evidence type="ECO:0000313" key="7">
    <source>
        <dbReference type="Proteomes" id="UP000031512"/>
    </source>
</evidence>
<comment type="similarity">
    <text evidence="2">Belongs to the MnmG family.</text>
</comment>
<evidence type="ECO:0000256" key="3">
    <source>
        <dbReference type="ARBA" id="ARBA00022630"/>
    </source>
</evidence>
<sequence length="709" mass="78444">MFLILLLLIECVSSVRLRHLGFQSPDVVVIGGGHSGCEAAAASARIGANTLLITPKISTIGEMSCNPSIGGIGKGNIVCEVDALDGIMGVAADEGGILFRLLNRSKGPAVRGPRAQQDRDVYATAVRNLLAKYENLEILEEMVQDVIISNDSADKRIRGVKLSNGKEIEAKSVVITTGTFLRGKCHVSTKSVPGGRFDRAENEYEPPSNGLCETFKRLLVKTGRFKTGTPARLALDSINFDILEVQESDEEPVSFSYLNAKTGPPISHGLIKCYKTRTNEDVHRIVRNNLDKLPNYESGLGPRYCPSIATKIQRFPSVKSHIIWLEPEGVNSKIVYPNGISGAFPPDVQLKMLRCIKGLEEVRILTPAYDVEYDYVDPRSLYHTLELKGVRGLFLAGQICGTTGYEEAAGLGIVAGANAALAALSKDSLIFNRSDGYIGVLIDDLVRKGTSEPYRMFTSRAENRLSLRIDNADLRMMKKGISCGLIRNPERIALAKEKYIHAQAVANRLRWVITFLIIAPRLTCMSMDKWMGNGHVEGKNGWEFLNRTGITLKFAEEQIAKNALEKLATTIANIYKDRDESVETQGDDLELEGIKTIFPNLDAYLDKSLEITLSIPEISPKYIADFVEALSKYKPFIHKNNKKFERAAMGREIAIRPDIQYTRENFPFLSLEEVEVLSRERPATIREALDIPGVTPTSALRLATFIIKH</sequence>
<dbReference type="Pfam" id="PF01134">
    <property type="entry name" value="GIDA"/>
    <property type="match status" value="1"/>
</dbReference>
<protein>
    <submittedName>
        <fullName evidence="6">Glucose inhibited division protein A, putative</fullName>
    </submittedName>
</protein>
<dbReference type="InterPro" id="IPR040131">
    <property type="entry name" value="MnmG_N"/>
</dbReference>
<dbReference type="Proteomes" id="UP000031512">
    <property type="component" value="Chromosome 3"/>
</dbReference>
<evidence type="ECO:0000256" key="1">
    <source>
        <dbReference type="ARBA" id="ARBA00001974"/>
    </source>
</evidence>
<proteinExistence type="inferred from homology"/>
<organism evidence="6 7">
    <name type="scientific">Theileria equi strain WA</name>
    <dbReference type="NCBI Taxonomy" id="1537102"/>
    <lineage>
        <taxon>Eukaryota</taxon>
        <taxon>Sar</taxon>
        <taxon>Alveolata</taxon>
        <taxon>Apicomplexa</taxon>
        <taxon>Aconoidasida</taxon>
        <taxon>Piroplasmida</taxon>
        <taxon>Theileriidae</taxon>
        <taxon>Theileria</taxon>
    </lineage>
</organism>
<keyword evidence="4" id="KW-0274">FAD</keyword>
<dbReference type="RefSeq" id="XP_004830597.1">
    <property type="nucleotide sequence ID" value="XM_004830540.1"/>
</dbReference>
<comment type="cofactor">
    <cofactor evidence="1">
        <name>FAD</name>
        <dbReference type="ChEBI" id="CHEBI:57692"/>
    </cofactor>
</comment>
<dbReference type="PRINTS" id="PR00411">
    <property type="entry name" value="PNDRDTASEI"/>
</dbReference>
<keyword evidence="7" id="KW-1185">Reference proteome</keyword>
<keyword evidence="3" id="KW-0285">Flavoprotein</keyword>
<dbReference type="GO" id="GO:0050660">
    <property type="term" value="F:flavin adenine dinucleotide binding"/>
    <property type="evidence" value="ECO:0007669"/>
    <property type="project" value="InterPro"/>
</dbReference>
<dbReference type="InterPro" id="IPR004416">
    <property type="entry name" value="MnmG"/>
</dbReference>
<name>L0B127_THEEQ</name>
<dbReference type="Gene3D" id="3.50.50.60">
    <property type="entry name" value="FAD/NAD(P)-binding domain"/>
    <property type="match status" value="2"/>
</dbReference>
<dbReference type="GO" id="GO:0002098">
    <property type="term" value="P:tRNA wobble uridine modification"/>
    <property type="evidence" value="ECO:0007669"/>
    <property type="project" value="InterPro"/>
</dbReference>
<dbReference type="OrthoDB" id="3329at2759"/>
<feature type="domain" description="tRNA uridine 5-carboxymethylaminomethyl modification enzyme C-terminal subdomain" evidence="5">
    <location>
        <begin position="631"/>
        <end position="704"/>
    </location>
</feature>
<dbReference type="GO" id="GO:0005737">
    <property type="term" value="C:cytoplasm"/>
    <property type="evidence" value="ECO:0007669"/>
    <property type="project" value="UniProtKB-ARBA"/>
</dbReference>
<gene>
    <name evidence="6" type="ORF">BEWA_003390</name>
</gene>
<dbReference type="FunFam" id="3.50.50.60:FF:000002">
    <property type="entry name" value="tRNA uridine 5-carboxymethylaminomethyl modification enzyme MnmG"/>
    <property type="match status" value="1"/>
</dbReference>
<dbReference type="InterPro" id="IPR026904">
    <property type="entry name" value="MnmG_C"/>
</dbReference>
<dbReference type="SMART" id="SM01228">
    <property type="entry name" value="GIDA_assoc_3"/>
    <property type="match status" value="1"/>
</dbReference>
<evidence type="ECO:0000259" key="5">
    <source>
        <dbReference type="SMART" id="SM01228"/>
    </source>
</evidence>
<dbReference type="AlphaFoldDB" id="L0B127"/>
<evidence type="ECO:0000313" key="6">
    <source>
        <dbReference type="EMBL" id="AFZ80931.1"/>
    </source>
</evidence>
<reference evidence="6 7" key="1">
    <citation type="journal article" date="2012" name="BMC Genomics">
        <title>Comparative genomic analysis and phylogenetic position of Theileria equi.</title>
        <authorList>
            <person name="Kappmeyer L.S."/>
            <person name="Thiagarajan M."/>
            <person name="Herndon D.R."/>
            <person name="Ramsay J.D."/>
            <person name="Caler E."/>
            <person name="Djikeng A."/>
            <person name="Gillespie J.J."/>
            <person name="Lau A.O."/>
            <person name="Roalson E.H."/>
            <person name="Silva J.C."/>
            <person name="Silva M.G."/>
            <person name="Suarez C.E."/>
            <person name="Ueti M.W."/>
            <person name="Nene V.M."/>
            <person name="Mealey R.H."/>
            <person name="Knowles D.P."/>
            <person name="Brayton K.A."/>
        </authorList>
    </citation>
    <scope>NUCLEOTIDE SEQUENCE [LARGE SCALE GENOMIC DNA]</scope>
    <source>
        <strain evidence="6 7">WA</strain>
    </source>
</reference>
<evidence type="ECO:0000256" key="2">
    <source>
        <dbReference type="ARBA" id="ARBA00007653"/>
    </source>
</evidence>
<dbReference type="InterPro" id="IPR002218">
    <property type="entry name" value="MnmG-rel"/>
</dbReference>
<dbReference type="VEuPathDB" id="PiroplasmaDB:BEWA_003390"/>
<dbReference type="GeneID" id="15806302"/>
<dbReference type="PANTHER" id="PTHR11806">
    <property type="entry name" value="GLUCOSE INHIBITED DIVISION PROTEIN A"/>
    <property type="match status" value="1"/>
</dbReference>
<dbReference type="PANTHER" id="PTHR11806:SF0">
    <property type="entry name" value="PROTEIN MTO1 HOMOLOG, MITOCHONDRIAL"/>
    <property type="match status" value="1"/>
</dbReference>
<dbReference type="InterPro" id="IPR044920">
    <property type="entry name" value="MnmG_C_subdom_sf"/>
</dbReference>
<dbReference type="eggNOG" id="KOG2311">
    <property type="taxonomic scope" value="Eukaryota"/>
</dbReference>
<dbReference type="Gene3D" id="1.10.150.570">
    <property type="entry name" value="GidA associated domain, C-terminal subdomain"/>
    <property type="match status" value="1"/>
</dbReference>
<dbReference type="InterPro" id="IPR036188">
    <property type="entry name" value="FAD/NAD-bd_sf"/>
</dbReference>
<evidence type="ECO:0000256" key="4">
    <source>
        <dbReference type="ARBA" id="ARBA00022827"/>
    </source>
</evidence>
<dbReference type="KEGG" id="beq:BEWA_003390"/>
<dbReference type="Pfam" id="PF13932">
    <property type="entry name" value="SAM_GIDA_C"/>
    <property type="match status" value="1"/>
</dbReference>
<dbReference type="EMBL" id="CP001670">
    <property type="protein sequence ID" value="AFZ80931.1"/>
    <property type="molecule type" value="Genomic_DNA"/>
</dbReference>